<keyword evidence="11 13" id="KW-0472">Membrane</keyword>
<dbReference type="AlphaFoldDB" id="A0A844FVG8"/>
<dbReference type="PIRSF" id="PIRSF006603">
    <property type="entry name" value="DinF"/>
    <property type="match status" value="1"/>
</dbReference>
<dbReference type="Proteomes" id="UP000442619">
    <property type="component" value="Unassembled WGS sequence"/>
</dbReference>
<accession>A0A844FVG8</accession>
<evidence type="ECO:0000256" key="2">
    <source>
        <dbReference type="ARBA" id="ARBA00004651"/>
    </source>
</evidence>
<comment type="caution">
    <text evidence="14">The sequence shown here is derived from an EMBL/GenBank/DDBJ whole genome shotgun (WGS) entry which is preliminary data.</text>
</comment>
<keyword evidence="15" id="KW-1185">Reference proteome</keyword>
<dbReference type="PANTHER" id="PTHR43298:SF2">
    <property type="entry name" value="FMN_FAD EXPORTER YEEO-RELATED"/>
    <property type="match status" value="1"/>
</dbReference>
<keyword evidence="9 13" id="KW-1133">Transmembrane helix</keyword>
<feature type="transmembrane region" description="Helical" evidence="13">
    <location>
        <begin position="315"/>
        <end position="337"/>
    </location>
</feature>
<evidence type="ECO:0000256" key="6">
    <source>
        <dbReference type="ARBA" id="ARBA00022449"/>
    </source>
</evidence>
<comment type="similarity">
    <text evidence="3">Belongs to the multi antimicrobial extrusion (MATE) (TC 2.A.66.1) family.</text>
</comment>
<dbReference type="NCBIfam" id="TIGR00797">
    <property type="entry name" value="matE"/>
    <property type="match status" value="1"/>
</dbReference>
<protein>
    <recommendedName>
        <fullName evidence="4">Probable multidrug resistance protein NorM</fullName>
    </recommendedName>
    <alternativeName>
        <fullName evidence="12">Multidrug-efflux transporter</fullName>
    </alternativeName>
</protein>
<evidence type="ECO:0000256" key="12">
    <source>
        <dbReference type="ARBA" id="ARBA00031636"/>
    </source>
</evidence>
<evidence type="ECO:0000256" key="1">
    <source>
        <dbReference type="ARBA" id="ARBA00003408"/>
    </source>
</evidence>
<dbReference type="GO" id="GO:0006811">
    <property type="term" value="P:monoatomic ion transport"/>
    <property type="evidence" value="ECO:0007669"/>
    <property type="project" value="UniProtKB-KW"/>
</dbReference>
<evidence type="ECO:0000256" key="11">
    <source>
        <dbReference type="ARBA" id="ARBA00023136"/>
    </source>
</evidence>
<gene>
    <name evidence="14" type="ORF">FYJ79_08340</name>
</gene>
<evidence type="ECO:0000256" key="10">
    <source>
        <dbReference type="ARBA" id="ARBA00023065"/>
    </source>
</evidence>
<feature type="transmembrane region" description="Helical" evidence="13">
    <location>
        <begin position="234"/>
        <end position="262"/>
    </location>
</feature>
<dbReference type="GO" id="GO:0042910">
    <property type="term" value="F:xenobiotic transmembrane transporter activity"/>
    <property type="evidence" value="ECO:0007669"/>
    <property type="project" value="InterPro"/>
</dbReference>
<reference evidence="14 15" key="1">
    <citation type="submission" date="2019-08" db="EMBL/GenBank/DDBJ databases">
        <title>In-depth cultivation of the pig gut microbiome towards novel bacterial diversity and tailored functional studies.</title>
        <authorList>
            <person name="Wylensek D."/>
            <person name="Hitch T.C.A."/>
            <person name="Clavel T."/>
        </authorList>
    </citation>
    <scope>NUCLEOTIDE SEQUENCE [LARGE SCALE GENOMIC DNA]</scope>
    <source>
        <strain evidence="14 15">CA-Schmier-601-WT-3</strain>
    </source>
</reference>
<comment type="function">
    <text evidence="1">Multidrug efflux pump.</text>
</comment>
<organism evidence="14 15">
    <name type="scientific">Sharpea porci</name>
    <dbReference type="NCBI Taxonomy" id="2652286"/>
    <lineage>
        <taxon>Bacteria</taxon>
        <taxon>Bacillati</taxon>
        <taxon>Bacillota</taxon>
        <taxon>Erysipelotrichia</taxon>
        <taxon>Erysipelotrichales</taxon>
        <taxon>Coprobacillaceae</taxon>
        <taxon>Sharpea</taxon>
    </lineage>
</organism>
<evidence type="ECO:0000256" key="7">
    <source>
        <dbReference type="ARBA" id="ARBA00022475"/>
    </source>
</evidence>
<dbReference type="GO" id="GO:0015297">
    <property type="term" value="F:antiporter activity"/>
    <property type="evidence" value="ECO:0007669"/>
    <property type="project" value="UniProtKB-KW"/>
</dbReference>
<keyword evidence="8 13" id="KW-0812">Transmembrane</keyword>
<evidence type="ECO:0000256" key="5">
    <source>
        <dbReference type="ARBA" id="ARBA00022448"/>
    </source>
</evidence>
<evidence type="ECO:0000313" key="15">
    <source>
        <dbReference type="Proteomes" id="UP000442619"/>
    </source>
</evidence>
<feature type="transmembrane region" description="Helical" evidence="13">
    <location>
        <begin position="282"/>
        <end position="303"/>
    </location>
</feature>
<evidence type="ECO:0000256" key="8">
    <source>
        <dbReference type="ARBA" id="ARBA00022692"/>
    </source>
</evidence>
<keyword evidence="6" id="KW-0050">Antiport</keyword>
<keyword evidence="5" id="KW-0813">Transport</keyword>
<dbReference type="PANTHER" id="PTHR43298">
    <property type="entry name" value="MULTIDRUG RESISTANCE PROTEIN NORM-RELATED"/>
    <property type="match status" value="1"/>
</dbReference>
<feature type="transmembrane region" description="Helical" evidence="13">
    <location>
        <begin position="98"/>
        <end position="115"/>
    </location>
</feature>
<feature type="transmembrane region" description="Helical" evidence="13">
    <location>
        <begin position="135"/>
        <end position="160"/>
    </location>
</feature>
<feature type="transmembrane region" description="Helical" evidence="13">
    <location>
        <begin position="386"/>
        <end position="408"/>
    </location>
</feature>
<evidence type="ECO:0000256" key="13">
    <source>
        <dbReference type="SAM" id="Phobius"/>
    </source>
</evidence>
<dbReference type="GO" id="GO:0005886">
    <property type="term" value="C:plasma membrane"/>
    <property type="evidence" value="ECO:0007669"/>
    <property type="project" value="UniProtKB-SubCell"/>
</dbReference>
<evidence type="ECO:0000256" key="4">
    <source>
        <dbReference type="ARBA" id="ARBA00020268"/>
    </source>
</evidence>
<feature type="transmembrane region" description="Helical" evidence="13">
    <location>
        <begin position="195"/>
        <end position="214"/>
    </location>
</feature>
<evidence type="ECO:0000313" key="14">
    <source>
        <dbReference type="EMBL" id="MST89576.1"/>
    </source>
</evidence>
<dbReference type="Pfam" id="PF01554">
    <property type="entry name" value="MatE"/>
    <property type="match status" value="2"/>
</dbReference>
<name>A0A844FVG8_9FIRM</name>
<dbReference type="InterPro" id="IPR002528">
    <property type="entry name" value="MATE_fam"/>
</dbReference>
<dbReference type="InterPro" id="IPR050222">
    <property type="entry name" value="MATE_MdtK"/>
</dbReference>
<feature type="transmembrane region" description="Helical" evidence="13">
    <location>
        <begin position="56"/>
        <end position="78"/>
    </location>
</feature>
<proteinExistence type="inferred from homology"/>
<evidence type="ECO:0000256" key="3">
    <source>
        <dbReference type="ARBA" id="ARBA00010199"/>
    </source>
</evidence>
<evidence type="ECO:0000256" key="9">
    <source>
        <dbReference type="ARBA" id="ARBA00022989"/>
    </source>
</evidence>
<dbReference type="InterPro" id="IPR048279">
    <property type="entry name" value="MdtK-like"/>
</dbReference>
<keyword evidence="7" id="KW-1003">Cell membrane</keyword>
<comment type="subcellular location">
    <subcellularLocation>
        <location evidence="2">Cell membrane</location>
        <topology evidence="2">Multi-pass membrane protein</topology>
    </subcellularLocation>
</comment>
<feature type="transmembrane region" description="Helical" evidence="13">
    <location>
        <begin position="167"/>
        <end position="189"/>
    </location>
</feature>
<sequence length="457" mass="49417">MTKQTSFTQGKILQPLIFFAFPVLLALFLQAMYGAVDLLIVGKFASSVDVSAVSTGSQIMVTLTNLVSSFAMGLTILLGQQIGRGEKEAGDKSVGTGIIFFIIIAVIMSIAMLFLTPQLSSLMNAPQEAFDKTVAYLRICGGGMVVIVAYNLIGCIFRGLGDSKTPLITVAIACVFNIVGDLILCAIFEMGTEGAAIATVFAQVISVLISLHLIRRKELPFTLHRKHLKIDQQILSKIISFGAPIALQDLLVSISFLIILAIVNAMGVTASAGVGVAEKVCAFIMLISSAFMQSMSAFVAQNYGAGLMIRARKALHYGVVVSFSIGIGMFVLTYFHGNMLASIFSSDHKVIFAATDYLKAYAIDCLFTSIFFCYTGFYNGIGKTKFVMIQGILGAFLVRVPVSYFMSIQPHPSLFHIGLATPFSSILELSLCLGYMIYLKKSGMLEDVKSRSYKHKV</sequence>
<keyword evidence="10" id="KW-0406">Ion transport</keyword>
<feature type="transmembrane region" description="Helical" evidence="13">
    <location>
        <begin position="12"/>
        <end position="36"/>
    </location>
</feature>
<dbReference type="RefSeq" id="WP_154516784.1">
    <property type="nucleotide sequence ID" value="NZ_VUNM01000019.1"/>
</dbReference>
<feature type="transmembrane region" description="Helical" evidence="13">
    <location>
        <begin position="414"/>
        <end position="439"/>
    </location>
</feature>
<dbReference type="CDD" id="cd13138">
    <property type="entry name" value="MATE_yoeA_like"/>
    <property type="match status" value="1"/>
</dbReference>
<feature type="transmembrane region" description="Helical" evidence="13">
    <location>
        <begin position="357"/>
        <end position="374"/>
    </location>
</feature>
<dbReference type="EMBL" id="VUNM01000019">
    <property type="protein sequence ID" value="MST89576.1"/>
    <property type="molecule type" value="Genomic_DNA"/>
</dbReference>